<organism evidence="1 2">
    <name type="scientific">Prochlorococcus phage P-HM1</name>
    <dbReference type="NCBI Taxonomy" id="445700"/>
    <lineage>
        <taxon>Viruses</taxon>
        <taxon>Duplodnaviria</taxon>
        <taxon>Heunggongvirae</taxon>
        <taxon>Uroviricota</taxon>
        <taxon>Caudoviricetes</taxon>
        <taxon>Eurybiavirus</taxon>
        <taxon>Eurybiavirus PHM2</taxon>
    </lineage>
</organism>
<accession>E3SMV2</accession>
<sequence length="58" mass="6726">MLDTLFLCYNIFVGRNMGVTEQTYWQPLVKVMRHRWCCCSDAEPTQPVGSQAITFLLL</sequence>
<dbReference type="GeneID" id="10327034"/>
<proteinExistence type="predicted"/>
<dbReference type="RefSeq" id="YP_004322546.1">
    <property type="nucleotide sequence ID" value="NC_015280.1"/>
</dbReference>
<name>E3SMV2_9CAUD</name>
<keyword evidence="2" id="KW-1185">Reference proteome</keyword>
<protein>
    <submittedName>
        <fullName evidence="1">Uncharacterized protein</fullName>
    </submittedName>
</protein>
<dbReference type="Proteomes" id="UP000006530">
    <property type="component" value="Segment"/>
</dbReference>
<dbReference type="EMBL" id="GU071101">
    <property type="protein sequence ID" value="ADO98745.1"/>
    <property type="molecule type" value="Genomic_DNA"/>
</dbReference>
<evidence type="ECO:0000313" key="2">
    <source>
        <dbReference type="Proteomes" id="UP000006530"/>
    </source>
</evidence>
<gene>
    <name evidence="1" type="ORF">PHM1_121</name>
</gene>
<dbReference type="KEGG" id="vg:10327034"/>
<evidence type="ECO:0000313" key="1">
    <source>
        <dbReference type="EMBL" id="ADO98745.1"/>
    </source>
</evidence>
<reference evidence="1 2" key="1">
    <citation type="journal article" date="2010" name="Environ. Microbiol.">
        <title>Genomic analysis of oceanic cyanobacterial myoviruses compared with T4-like myoviruses from diverse hosts and environments.</title>
        <authorList>
            <person name="Sullivan M.B."/>
            <person name="Huang K.H."/>
            <person name="Ignacio-Espinoza J.C."/>
            <person name="Berlin A.M."/>
            <person name="Kelly L."/>
            <person name="Weigele P.R."/>
            <person name="DeFrancesco A.S."/>
            <person name="Kern S.E."/>
            <person name="Thompson L.R."/>
            <person name="Young S."/>
            <person name="Yandava C."/>
            <person name="Fu R."/>
            <person name="Krastins B."/>
            <person name="Chase M."/>
            <person name="Sarracino D."/>
            <person name="Osburne M.S."/>
            <person name="Henn M.R."/>
            <person name="Chisholm S.W."/>
        </authorList>
    </citation>
    <scope>NUCLEOTIDE SEQUENCE [LARGE SCALE GENOMIC DNA]</scope>
    <source>
        <strain evidence="1">M4-247</strain>
    </source>
</reference>